<dbReference type="PROSITE" id="PS00028">
    <property type="entry name" value="ZINC_FINGER_C2H2_1"/>
    <property type="match status" value="1"/>
</dbReference>
<proteinExistence type="predicted"/>
<keyword evidence="7" id="KW-0238">DNA-binding</keyword>
<dbReference type="GO" id="GO:0008270">
    <property type="term" value="F:zinc ion binding"/>
    <property type="evidence" value="ECO:0007669"/>
    <property type="project" value="UniProtKB-KW"/>
</dbReference>
<dbReference type="GO" id="GO:0003677">
    <property type="term" value="F:DNA binding"/>
    <property type="evidence" value="ECO:0007669"/>
    <property type="project" value="UniProtKB-KW"/>
</dbReference>
<dbReference type="RefSeq" id="XP_004445071.1">
    <property type="nucleotide sequence ID" value="XM_004445014.1"/>
</dbReference>
<evidence type="ECO:0000256" key="7">
    <source>
        <dbReference type="ARBA" id="ARBA00023125"/>
    </source>
</evidence>
<comment type="subcellular location">
    <subcellularLocation>
        <location evidence="1">Nucleus</location>
    </subcellularLocation>
</comment>
<evidence type="ECO:0000259" key="11">
    <source>
        <dbReference type="PROSITE" id="PS50157"/>
    </source>
</evidence>
<evidence type="ECO:0000256" key="4">
    <source>
        <dbReference type="ARBA" id="ARBA00022771"/>
    </source>
</evidence>
<evidence type="ECO:0000256" key="6">
    <source>
        <dbReference type="ARBA" id="ARBA00023015"/>
    </source>
</evidence>
<keyword evidence="2" id="KW-0479">Metal-binding</keyword>
<name>A0A0D8JX04_COCIM</name>
<evidence type="ECO:0000256" key="10">
    <source>
        <dbReference type="PROSITE-ProRule" id="PRU00042"/>
    </source>
</evidence>
<evidence type="ECO:0000256" key="2">
    <source>
        <dbReference type="ARBA" id="ARBA00022723"/>
    </source>
</evidence>
<dbReference type="Pfam" id="PF00096">
    <property type="entry name" value="zf-C2H2"/>
    <property type="match status" value="1"/>
</dbReference>
<reference evidence="13" key="2">
    <citation type="journal article" date="2010" name="Genome Res.">
        <title>Population genomic sequencing of Coccidioides fungi reveals recent hybridization and transposon control.</title>
        <authorList>
            <person name="Neafsey D.E."/>
            <person name="Barker B.M."/>
            <person name="Sharpton T.J."/>
            <person name="Stajich J.E."/>
            <person name="Park D.J."/>
            <person name="Whiston E."/>
            <person name="Hung C.-Y."/>
            <person name="McMahan C."/>
            <person name="White J."/>
            <person name="Sykes S."/>
            <person name="Heiman D."/>
            <person name="Young S."/>
            <person name="Zeng Q."/>
            <person name="Abouelleil A."/>
            <person name="Aftuck L."/>
            <person name="Bessette D."/>
            <person name="Brown A."/>
            <person name="FitzGerald M."/>
            <person name="Lui A."/>
            <person name="Macdonald J.P."/>
            <person name="Priest M."/>
            <person name="Orbach M.J."/>
            <person name="Galgiani J.N."/>
            <person name="Kirkland T.N."/>
            <person name="Cole G.T."/>
            <person name="Birren B.W."/>
            <person name="Henn M.R."/>
            <person name="Taylor J.W."/>
            <person name="Rounsley S.D."/>
        </authorList>
    </citation>
    <scope>GENOME REANNOTATION</scope>
    <source>
        <strain evidence="13">RS</strain>
    </source>
</reference>
<keyword evidence="6" id="KW-0805">Transcription regulation</keyword>
<gene>
    <name evidence="12" type="ORF">CIMG_13249</name>
</gene>
<evidence type="ECO:0000313" key="13">
    <source>
        <dbReference type="Proteomes" id="UP000001261"/>
    </source>
</evidence>
<evidence type="ECO:0000256" key="8">
    <source>
        <dbReference type="ARBA" id="ARBA00023163"/>
    </source>
</evidence>
<dbReference type="VEuPathDB" id="FungiDB:CIMG_13249"/>
<keyword evidence="3" id="KW-0677">Repeat</keyword>
<evidence type="ECO:0000256" key="9">
    <source>
        <dbReference type="ARBA" id="ARBA00023242"/>
    </source>
</evidence>
<feature type="domain" description="C2H2-type" evidence="11">
    <location>
        <begin position="21"/>
        <end position="44"/>
    </location>
</feature>
<dbReference type="OrthoDB" id="10018191at2759"/>
<sequence>MSAKPSESHLGQNLERYEKPLICPECSKRFAKPDLLRDHQRSHTRNGWL</sequence>
<keyword evidence="8" id="KW-0804">Transcription</keyword>
<reference evidence="13" key="1">
    <citation type="journal article" date="2009" name="Genome Res.">
        <title>Comparative genomic analyses of the human fungal pathogens Coccidioides and their relatives.</title>
        <authorList>
            <person name="Sharpton T.J."/>
            <person name="Stajich J.E."/>
            <person name="Rounsley S.D."/>
            <person name="Gardner M.J."/>
            <person name="Wortman J.R."/>
            <person name="Jordar V.S."/>
            <person name="Maiti R."/>
            <person name="Kodira C.D."/>
            <person name="Neafsey D.E."/>
            <person name="Zeng Q."/>
            <person name="Hung C.-Y."/>
            <person name="McMahan C."/>
            <person name="Muszewska A."/>
            <person name="Grynberg M."/>
            <person name="Mandel M.A."/>
            <person name="Kellner E.M."/>
            <person name="Barker B.M."/>
            <person name="Galgiani J.N."/>
            <person name="Orbach M.J."/>
            <person name="Kirkland T.N."/>
            <person name="Cole G.T."/>
            <person name="Henn M.R."/>
            <person name="Birren B.W."/>
            <person name="Taylor J.W."/>
        </authorList>
    </citation>
    <scope>NUCLEOTIDE SEQUENCE [LARGE SCALE GENOMIC DNA]</scope>
    <source>
        <strain evidence="13">RS</strain>
    </source>
</reference>
<dbReference type="SUPFAM" id="SSF57667">
    <property type="entry name" value="beta-beta-alpha zinc fingers"/>
    <property type="match status" value="1"/>
</dbReference>
<keyword evidence="9" id="KW-0539">Nucleus</keyword>
<dbReference type="InParanoid" id="A0A0D8JX04"/>
<dbReference type="KEGG" id="cim:CIMG_13249"/>
<dbReference type="GeneID" id="24164876"/>
<dbReference type="InterPro" id="IPR013087">
    <property type="entry name" value="Znf_C2H2_type"/>
</dbReference>
<evidence type="ECO:0000256" key="5">
    <source>
        <dbReference type="ARBA" id="ARBA00022833"/>
    </source>
</evidence>
<evidence type="ECO:0000313" key="12">
    <source>
        <dbReference type="EMBL" id="KJF60808.1"/>
    </source>
</evidence>
<evidence type="ECO:0000256" key="1">
    <source>
        <dbReference type="ARBA" id="ARBA00004123"/>
    </source>
</evidence>
<accession>A0A0D8JX04</accession>
<keyword evidence="13" id="KW-1185">Reference proteome</keyword>
<protein>
    <recommendedName>
        <fullName evidence="11">C2H2-type domain-containing protein</fullName>
    </recommendedName>
</protein>
<dbReference type="InterPro" id="IPR036236">
    <property type="entry name" value="Znf_C2H2_sf"/>
</dbReference>
<dbReference type="FunFam" id="3.30.160.60:FF:000213">
    <property type="entry name" value="Zinc finger protein 624"/>
    <property type="match status" value="1"/>
</dbReference>
<keyword evidence="5" id="KW-0862">Zinc</keyword>
<organism evidence="12 13">
    <name type="scientific">Coccidioides immitis (strain RS)</name>
    <name type="common">Valley fever fungus</name>
    <dbReference type="NCBI Taxonomy" id="246410"/>
    <lineage>
        <taxon>Eukaryota</taxon>
        <taxon>Fungi</taxon>
        <taxon>Dikarya</taxon>
        <taxon>Ascomycota</taxon>
        <taxon>Pezizomycotina</taxon>
        <taxon>Eurotiomycetes</taxon>
        <taxon>Eurotiomycetidae</taxon>
        <taxon>Onygenales</taxon>
        <taxon>Onygenaceae</taxon>
        <taxon>Coccidioides</taxon>
    </lineage>
</organism>
<dbReference type="SMART" id="SM00355">
    <property type="entry name" value="ZnF_C2H2"/>
    <property type="match status" value="1"/>
</dbReference>
<dbReference type="AlphaFoldDB" id="A0A0D8JX04"/>
<dbReference type="EMBL" id="GG704913">
    <property type="protein sequence ID" value="KJF60808.1"/>
    <property type="molecule type" value="Genomic_DNA"/>
</dbReference>
<dbReference type="Proteomes" id="UP000001261">
    <property type="component" value="Unassembled WGS sequence"/>
</dbReference>
<dbReference type="GO" id="GO:0005634">
    <property type="term" value="C:nucleus"/>
    <property type="evidence" value="ECO:0007669"/>
    <property type="project" value="UniProtKB-SubCell"/>
</dbReference>
<dbReference type="PROSITE" id="PS50157">
    <property type="entry name" value="ZINC_FINGER_C2H2_2"/>
    <property type="match status" value="1"/>
</dbReference>
<dbReference type="Gene3D" id="3.30.160.60">
    <property type="entry name" value="Classic Zinc Finger"/>
    <property type="match status" value="1"/>
</dbReference>
<evidence type="ECO:0000256" key="3">
    <source>
        <dbReference type="ARBA" id="ARBA00022737"/>
    </source>
</evidence>
<keyword evidence="4 10" id="KW-0863">Zinc-finger</keyword>